<sequence>MAKILPLLIVIGIASLVDLYLHDDPNNIHYTIAGLTTLFAIICYAIIPATNRATDEGNKKRFNLLHKLSVVLTVIILLLNIGFLFV</sequence>
<reference evidence="2" key="1">
    <citation type="journal article" date="2010" name="ISME J.">
        <title>Metagenome of the Mediterranean deep chlorophyll maximum studied by direct and fosmid library 454 pyrosequencing.</title>
        <authorList>
            <person name="Ghai R."/>
            <person name="Martin-Cuadrado A.B."/>
            <person name="Molto A.G."/>
            <person name="Heredia I.G."/>
            <person name="Cabrera R."/>
            <person name="Martin J."/>
            <person name="Verdu M."/>
            <person name="Deschamps P."/>
            <person name="Moreira D."/>
            <person name="Lopez-Garcia P."/>
            <person name="Mira A."/>
            <person name="Rodriguez-Valera F."/>
        </authorList>
    </citation>
    <scope>NUCLEOTIDE SEQUENCE</scope>
</reference>
<keyword evidence="1" id="KW-0812">Transmembrane</keyword>
<feature type="transmembrane region" description="Helical" evidence="1">
    <location>
        <begin position="68"/>
        <end position="85"/>
    </location>
</feature>
<evidence type="ECO:0000313" key="2">
    <source>
        <dbReference type="EMBL" id="ADD92985.1"/>
    </source>
</evidence>
<keyword evidence="1" id="KW-0472">Membrane</keyword>
<protein>
    <submittedName>
        <fullName evidence="2">Uncharacterized protein</fullName>
    </submittedName>
</protein>
<keyword evidence="1" id="KW-1133">Transmembrane helix</keyword>
<proteinExistence type="predicted"/>
<evidence type="ECO:0000256" key="1">
    <source>
        <dbReference type="SAM" id="Phobius"/>
    </source>
</evidence>
<feature type="transmembrane region" description="Helical" evidence="1">
    <location>
        <begin position="28"/>
        <end position="47"/>
    </location>
</feature>
<feature type="transmembrane region" description="Helical" evidence="1">
    <location>
        <begin position="5"/>
        <end position="22"/>
    </location>
</feature>
<accession>D6PB84</accession>
<organism evidence="2">
    <name type="scientific">uncultured archaeon MedDCM-OCT-S04-C163</name>
    <dbReference type="NCBI Taxonomy" id="743086"/>
    <lineage>
        <taxon>Archaea</taxon>
        <taxon>environmental samples</taxon>
    </lineage>
</organism>
<dbReference type="EMBL" id="GU942960">
    <property type="protein sequence ID" value="ADD92985.1"/>
    <property type="molecule type" value="Genomic_DNA"/>
</dbReference>
<dbReference type="AlphaFoldDB" id="D6PB84"/>
<name>D6PB84_9ARCH</name>